<accession>A0AAD7NPR6</accession>
<protein>
    <submittedName>
        <fullName evidence="2">Uncharacterized protein</fullName>
    </submittedName>
</protein>
<evidence type="ECO:0000313" key="2">
    <source>
        <dbReference type="EMBL" id="KAJ7770306.1"/>
    </source>
</evidence>
<keyword evidence="1" id="KW-0472">Membrane</keyword>
<organism evidence="2 3">
    <name type="scientific">Mycena maculata</name>
    <dbReference type="NCBI Taxonomy" id="230809"/>
    <lineage>
        <taxon>Eukaryota</taxon>
        <taxon>Fungi</taxon>
        <taxon>Dikarya</taxon>
        <taxon>Basidiomycota</taxon>
        <taxon>Agaricomycotina</taxon>
        <taxon>Agaricomycetes</taxon>
        <taxon>Agaricomycetidae</taxon>
        <taxon>Agaricales</taxon>
        <taxon>Marasmiineae</taxon>
        <taxon>Mycenaceae</taxon>
        <taxon>Mycena</taxon>
    </lineage>
</organism>
<keyword evidence="3" id="KW-1185">Reference proteome</keyword>
<reference evidence="2" key="1">
    <citation type="submission" date="2023-03" db="EMBL/GenBank/DDBJ databases">
        <title>Massive genome expansion in bonnet fungi (Mycena s.s.) driven by repeated elements and novel gene families across ecological guilds.</title>
        <authorList>
            <consortium name="Lawrence Berkeley National Laboratory"/>
            <person name="Harder C.B."/>
            <person name="Miyauchi S."/>
            <person name="Viragh M."/>
            <person name="Kuo A."/>
            <person name="Thoen E."/>
            <person name="Andreopoulos B."/>
            <person name="Lu D."/>
            <person name="Skrede I."/>
            <person name="Drula E."/>
            <person name="Henrissat B."/>
            <person name="Morin E."/>
            <person name="Kohler A."/>
            <person name="Barry K."/>
            <person name="LaButti K."/>
            <person name="Morin E."/>
            <person name="Salamov A."/>
            <person name="Lipzen A."/>
            <person name="Mereny Z."/>
            <person name="Hegedus B."/>
            <person name="Baldrian P."/>
            <person name="Stursova M."/>
            <person name="Weitz H."/>
            <person name="Taylor A."/>
            <person name="Grigoriev I.V."/>
            <person name="Nagy L.G."/>
            <person name="Martin F."/>
            <person name="Kauserud H."/>
        </authorList>
    </citation>
    <scope>NUCLEOTIDE SEQUENCE</scope>
    <source>
        <strain evidence="2">CBHHK188m</strain>
    </source>
</reference>
<evidence type="ECO:0000313" key="3">
    <source>
        <dbReference type="Proteomes" id="UP001215280"/>
    </source>
</evidence>
<dbReference type="Proteomes" id="UP001215280">
    <property type="component" value="Unassembled WGS sequence"/>
</dbReference>
<feature type="transmembrane region" description="Helical" evidence="1">
    <location>
        <begin position="6"/>
        <end position="32"/>
    </location>
</feature>
<gene>
    <name evidence="2" type="ORF">DFH07DRAFT_954128</name>
</gene>
<evidence type="ECO:0000256" key="1">
    <source>
        <dbReference type="SAM" id="Phobius"/>
    </source>
</evidence>
<dbReference type="AlphaFoldDB" id="A0AAD7NPR6"/>
<sequence>MSVAPLTLPMFIGTVVNWALFGTLLVQTYIYFGVFPKDPRLSKLVVVAVLVLEVVETMANSRDVICIFGAGWGNMYVVGLVAFQISALMGPRSP</sequence>
<feature type="transmembrane region" description="Helical" evidence="1">
    <location>
        <begin position="67"/>
        <end position="89"/>
    </location>
</feature>
<proteinExistence type="predicted"/>
<name>A0AAD7NPR6_9AGAR</name>
<dbReference type="EMBL" id="JARJLG010000024">
    <property type="protein sequence ID" value="KAJ7770306.1"/>
    <property type="molecule type" value="Genomic_DNA"/>
</dbReference>
<keyword evidence="1" id="KW-1133">Transmembrane helix</keyword>
<comment type="caution">
    <text evidence="2">The sequence shown here is derived from an EMBL/GenBank/DDBJ whole genome shotgun (WGS) entry which is preliminary data.</text>
</comment>
<keyword evidence="1" id="KW-0812">Transmembrane</keyword>